<accession>A0A8H6SB59</accession>
<dbReference type="EMBL" id="JACAZF010000009">
    <property type="protein sequence ID" value="KAF7295529.1"/>
    <property type="molecule type" value="Genomic_DNA"/>
</dbReference>
<dbReference type="InterPro" id="IPR033464">
    <property type="entry name" value="CSN8_PSD8_EIF3K"/>
</dbReference>
<dbReference type="OrthoDB" id="5351233at2759"/>
<dbReference type="Pfam" id="PF10075">
    <property type="entry name" value="CSN8_PSD8_EIF3K"/>
    <property type="match status" value="1"/>
</dbReference>
<evidence type="ECO:0000313" key="4">
    <source>
        <dbReference type="Proteomes" id="UP000636479"/>
    </source>
</evidence>
<name>A0A8H6SB59_9AGAR</name>
<comment type="caution">
    <text evidence="3">The sequence shown here is derived from an EMBL/GenBank/DDBJ whole genome shotgun (WGS) entry which is preliminary data.</text>
</comment>
<proteinExistence type="predicted"/>
<evidence type="ECO:0000313" key="3">
    <source>
        <dbReference type="EMBL" id="KAF7295530.1"/>
    </source>
</evidence>
<dbReference type="AlphaFoldDB" id="A0A8H6SB59"/>
<dbReference type="RefSeq" id="XP_037216892.1">
    <property type="nucleotide sequence ID" value="XM_037367498.1"/>
</dbReference>
<evidence type="ECO:0000313" key="2">
    <source>
        <dbReference type="EMBL" id="KAF7295529.1"/>
    </source>
</evidence>
<evidence type="ECO:0000259" key="1">
    <source>
        <dbReference type="Pfam" id="PF10075"/>
    </source>
</evidence>
<sequence length="318" mass="34306">MPSTFTEPGFPRAHRLRASDFVCSTRLWDASDSLAVVDNLDAAGYCIWGTDSSCAGPSQGVLGEFSTDFLGPPTPPPSSATEIQDAARAPAAAPAPQSVVSDHFTQIFPLATEKKYKELIRLAELNDYGADSDRSPTRLALTTPLVLAYLILDDLQVVPLASPYSAFRATLLCLPSQKPSSRCWHQLWILERKYANVYSRTTELLAITSGSDFLDANLGAILGLMLNAFLESFRTRTFNLLKKAYTSLPVSLAQVYLGLGAEEVLSAAASDGWSYDASTQILTPAQRSASTQLANGFTPFSTLATFDFVANSVAKLET</sequence>
<dbReference type="EMBL" id="JACAZF010000009">
    <property type="protein sequence ID" value="KAF7295530.1"/>
    <property type="molecule type" value="Genomic_DNA"/>
</dbReference>
<keyword evidence="4" id="KW-1185">Reference proteome</keyword>
<reference evidence="3" key="1">
    <citation type="submission" date="2020-05" db="EMBL/GenBank/DDBJ databases">
        <title>Mycena genomes resolve the evolution of fungal bioluminescence.</title>
        <authorList>
            <person name="Tsai I.J."/>
        </authorList>
    </citation>
    <scope>NUCLEOTIDE SEQUENCE</scope>
    <source>
        <strain evidence="3">171206Taipei</strain>
    </source>
</reference>
<feature type="domain" description="CSN8/PSMD8/EIF3K" evidence="1">
    <location>
        <begin position="227"/>
        <end position="289"/>
    </location>
</feature>
<gene>
    <name evidence="2" type="ORF">MIND_01092900</name>
    <name evidence="3" type="ORF">MIND_01093000</name>
</gene>
<dbReference type="Proteomes" id="UP000636479">
    <property type="component" value="Unassembled WGS sequence"/>
</dbReference>
<dbReference type="GeneID" id="59350014"/>
<protein>
    <submittedName>
        <fullName evidence="3">CSN8-PSD8-EIF3K domain-containing protein</fullName>
    </submittedName>
</protein>
<organism evidence="3 4">
    <name type="scientific">Mycena indigotica</name>
    <dbReference type="NCBI Taxonomy" id="2126181"/>
    <lineage>
        <taxon>Eukaryota</taxon>
        <taxon>Fungi</taxon>
        <taxon>Dikarya</taxon>
        <taxon>Basidiomycota</taxon>
        <taxon>Agaricomycotina</taxon>
        <taxon>Agaricomycetes</taxon>
        <taxon>Agaricomycetidae</taxon>
        <taxon>Agaricales</taxon>
        <taxon>Marasmiineae</taxon>
        <taxon>Mycenaceae</taxon>
        <taxon>Mycena</taxon>
    </lineage>
</organism>